<evidence type="ECO:0000256" key="7">
    <source>
        <dbReference type="SAM" id="Phobius"/>
    </source>
</evidence>
<dbReference type="InterPro" id="IPR035671">
    <property type="entry name" value="DsbD_gamma"/>
</dbReference>
<dbReference type="InParanoid" id="A0A5Q0BQV2"/>
<feature type="signal peptide" evidence="8">
    <location>
        <begin position="1"/>
        <end position="24"/>
    </location>
</feature>
<dbReference type="InterPro" id="IPR003834">
    <property type="entry name" value="Cyt_c_assmbl_TM_dom"/>
</dbReference>
<evidence type="ECO:0000259" key="9">
    <source>
        <dbReference type="PROSITE" id="PS51352"/>
    </source>
</evidence>
<feature type="transmembrane region" description="Helical" evidence="7">
    <location>
        <begin position="555"/>
        <end position="576"/>
    </location>
</feature>
<protein>
    <submittedName>
        <fullName evidence="10">Thiol:disulfide interchange protein</fullName>
    </submittedName>
</protein>
<keyword evidence="3 7" id="KW-0812">Transmembrane</keyword>
<dbReference type="Pfam" id="PF13899">
    <property type="entry name" value="Thioredoxin_7"/>
    <property type="match status" value="1"/>
</dbReference>
<evidence type="ECO:0000256" key="6">
    <source>
        <dbReference type="ARBA" id="ARBA00023136"/>
    </source>
</evidence>
<dbReference type="Gene3D" id="3.40.30.10">
    <property type="entry name" value="Glutaredoxin"/>
    <property type="match status" value="1"/>
</dbReference>
<feature type="transmembrane region" description="Helical" evidence="7">
    <location>
        <begin position="387"/>
        <end position="413"/>
    </location>
</feature>
<feature type="chain" id="PRO_5024886157" evidence="8">
    <location>
        <begin position="25"/>
        <end position="715"/>
    </location>
</feature>
<dbReference type="GO" id="GO:0045454">
    <property type="term" value="P:cell redox homeostasis"/>
    <property type="evidence" value="ECO:0007669"/>
    <property type="project" value="TreeGrafter"/>
</dbReference>
<dbReference type="SUPFAM" id="SSF52833">
    <property type="entry name" value="Thioredoxin-like"/>
    <property type="match status" value="1"/>
</dbReference>
<feature type="domain" description="Thioredoxin" evidence="9">
    <location>
        <begin position="574"/>
        <end position="708"/>
    </location>
</feature>
<dbReference type="OrthoDB" id="9811036at2"/>
<evidence type="ECO:0000256" key="3">
    <source>
        <dbReference type="ARBA" id="ARBA00022692"/>
    </source>
</evidence>
<evidence type="ECO:0000256" key="8">
    <source>
        <dbReference type="SAM" id="SignalP"/>
    </source>
</evidence>
<dbReference type="PROSITE" id="PS51352">
    <property type="entry name" value="THIOREDOXIN_2"/>
    <property type="match status" value="1"/>
</dbReference>
<keyword evidence="11" id="KW-1185">Reference proteome</keyword>
<gene>
    <name evidence="10" type="ORF">F6R98_20310</name>
</gene>
<feature type="transmembrane region" description="Helical" evidence="7">
    <location>
        <begin position="303"/>
        <end position="326"/>
    </location>
</feature>
<keyword evidence="8" id="KW-0732">Signal</keyword>
<keyword evidence="6 7" id="KW-0472">Membrane</keyword>
<organism evidence="10 11">
    <name type="scientific">Candidatus Methylospira mobilis</name>
    <dbReference type="NCBI Taxonomy" id="1808979"/>
    <lineage>
        <taxon>Bacteria</taxon>
        <taxon>Pseudomonadati</taxon>
        <taxon>Pseudomonadota</taxon>
        <taxon>Gammaproteobacteria</taxon>
        <taxon>Methylococcales</taxon>
        <taxon>Methylococcaceae</taxon>
        <taxon>Candidatus Methylospira</taxon>
    </lineage>
</organism>
<dbReference type="PANTHER" id="PTHR32234">
    <property type="entry name" value="THIOL:DISULFIDE INTERCHANGE PROTEIN DSBD"/>
    <property type="match status" value="1"/>
</dbReference>
<dbReference type="InterPro" id="IPR013766">
    <property type="entry name" value="Thioredoxin_domain"/>
</dbReference>
<reference evidence="10 11" key="1">
    <citation type="submission" date="2019-09" db="EMBL/GenBank/DDBJ databases">
        <title>Ecophysiology of the spiral-shaped methanotroph Methylospira mobilis as revealed by the complete genome sequence.</title>
        <authorList>
            <person name="Oshkin I.Y."/>
            <person name="Dedysh S.N."/>
            <person name="Miroshnikov K."/>
            <person name="Danilova O.V."/>
            <person name="Hakobyan A."/>
            <person name="Liesack W."/>
        </authorList>
    </citation>
    <scope>NUCLEOTIDE SEQUENCE [LARGE SCALE GENOMIC DNA]</scope>
    <source>
        <strain evidence="10 11">Shm1</strain>
    </source>
</reference>
<keyword evidence="5 7" id="KW-1133">Transmembrane helix</keyword>
<feature type="transmembrane region" description="Helical" evidence="7">
    <location>
        <begin position="347"/>
        <end position="367"/>
    </location>
</feature>
<evidence type="ECO:0000256" key="4">
    <source>
        <dbReference type="ARBA" id="ARBA00022748"/>
    </source>
</evidence>
<dbReference type="KEGG" id="mmob:F6R98_20310"/>
<feature type="transmembrane region" description="Helical" evidence="7">
    <location>
        <begin position="501"/>
        <end position="518"/>
    </location>
</feature>
<feature type="transmembrane region" description="Helical" evidence="7">
    <location>
        <begin position="425"/>
        <end position="453"/>
    </location>
</feature>
<comment type="subcellular location">
    <subcellularLocation>
        <location evidence="1">Cell membrane</location>
        <topology evidence="1">Multi-pass membrane protein</topology>
    </subcellularLocation>
</comment>
<evidence type="ECO:0000313" key="11">
    <source>
        <dbReference type="Proteomes" id="UP000325755"/>
    </source>
</evidence>
<dbReference type="Pfam" id="PF11412">
    <property type="entry name" value="DsbD_N"/>
    <property type="match status" value="1"/>
</dbReference>
<evidence type="ECO:0000256" key="2">
    <source>
        <dbReference type="ARBA" id="ARBA00022475"/>
    </source>
</evidence>
<feature type="transmembrane region" description="Helical" evidence="7">
    <location>
        <begin position="524"/>
        <end position="543"/>
    </location>
</feature>
<evidence type="ECO:0000313" key="10">
    <source>
        <dbReference type="EMBL" id="QFY44681.1"/>
    </source>
</evidence>
<dbReference type="InterPro" id="IPR036249">
    <property type="entry name" value="Thioredoxin-like_sf"/>
</dbReference>
<dbReference type="InterPro" id="IPR028250">
    <property type="entry name" value="DsbDN"/>
</dbReference>
<accession>A0A5Q0BQV2</accession>
<dbReference type="RefSeq" id="WP_153250644.1">
    <property type="nucleotide sequence ID" value="NZ_CP044205.1"/>
</dbReference>
<proteinExistence type="predicted"/>
<dbReference type="GO" id="GO:0005886">
    <property type="term" value="C:plasma membrane"/>
    <property type="evidence" value="ECO:0007669"/>
    <property type="project" value="UniProtKB-SubCell"/>
</dbReference>
<keyword evidence="2" id="KW-1003">Cell membrane</keyword>
<name>A0A5Q0BQV2_9GAMM</name>
<dbReference type="PANTHER" id="PTHR32234:SF3">
    <property type="entry name" value="SUPPRESSION OF COPPER SENSITIVITY PROTEIN"/>
    <property type="match status" value="1"/>
</dbReference>
<dbReference type="EMBL" id="CP044205">
    <property type="protein sequence ID" value="QFY44681.1"/>
    <property type="molecule type" value="Genomic_DNA"/>
</dbReference>
<dbReference type="Pfam" id="PF02683">
    <property type="entry name" value="DsbD_TM"/>
    <property type="match status" value="1"/>
</dbReference>
<dbReference type="GO" id="GO:0015035">
    <property type="term" value="F:protein-disulfide reductase activity"/>
    <property type="evidence" value="ECO:0007669"/>
    <property type="project" value="TreeGrafter"/>
</dbReference>
<dbReference type="GO" id="GO:0017004">
    <property type="term" value="P:cytochrome complex assembly"/>
    <property type="evidence" value="ECO:0007669"/>
    <property type="project" value="UniProtKB-KW"/>
</dbReference>
<feature type="transmembrane region" description="Helical" evidence="7">
    <location>
        <begin position="459"/>
        <end position="481"/>
    </location>
</feature>
<evidence type="ECO:0000256" key="5">
    <source>
        <dbReference type="ARBA" id="ARBA00022989"/>
    </source>
</evidence>
<keyword evidence="4" id="KW-0201">Cytochrome c-type biogenesis</keyword>
<sequence length="715" mass="75409">MFNARLFPLIVAFILSTSGLHAVAASSEAATGQVKAQLIASADAVHPGDEILIGVRQSIIPHWHTYWVNPGDSGLATRIEYDLPPGSAAGEIQWPTPSRISMGSVVNYGYQNEVTLLSTLNIPGDSVAGSAFPVKARVNWLVCKEECIPQQVELQLTLPVVGPGAAIGTGSPLIAQARAGLPVASPWSFRLEKIGDRLSLRISGKAAQWAGLKDIWFYPEQWGRIAHGADQISKVSGDVLELQLKPGDDPLASGGMLAGVLAVTENSGEGAATRGYRVDVVLEAAAVPPDHSAAQSDLPLSSALLLALAGGVILNLMPCVFPILSFKALSLLTHAQQSRAEVRLHGLAYTLGILLSFAILGGLLILLKAGGAQIGWGFQFQSPLFVLAVAYLMFAVGLSLSGVFSLGGAFTGVGSGLAQRSGYTGSFFTGVLATVVATPCTAPFMGAALGFALTQPPAILLAVFLGLGLGLALPYLLLCYWPSLQRCLPKPGVWMDRLKQFLAFPMYGAAVWLVWVLAQQAGVNAAAVALGGMIAIAFAAWLYEISKTHGTQVRYPCMGFVALALVAAVLGGYFGIQAPLSAITAKNANTQDKRWETYSTGRLQQLRAQGKPVFVNFTAAWCISCLVNEQVALSQTSVKNAFETFGITYLKGDWTNRDQEITGVLAEFGRGGVPLYLYYPAGTSAYPVVLPQILTPEIVIESIRVAASPGSAVSQ</sequence>
<dbReference type="CDD" id="cd02953">
    <property type="entry name" value="DsbDgamma"/>
    <property type="match status" value="1"/>
</dbReference>
<evidence type="ECO:0000256" key="1">
    <source>
        <dbReference type="ARBA" id="ARBA00004651"/>
    </source>
</evidence>
<dbReference type="Proteomes" id="UP000325755">
    <property type="component" value="Chromosome"/>
</dbReference>
<dbReference type="AlphaFoldDB" id="A0A5Q0BQV2"/>